<dbReference type="Gene3D" id="3.20.20.70">
    <property type="entry name" value="Aldolase class I"/>
    <property type="match status" value="1"/>
</dbReference>
<dbReference type="InterPro" id="IPR013785">
    <property type="entry name" value="Aldolase_TIM"/>
</dbReference>
<dbReference type="Proteomes" id="UP000030103">
    <property type="component" value="Unassembled WGS sequence"/>
</dbReference>
<evidence type="ECO:0000256" key="2">
    <source>
        <dbReference type="ARBA" id="ARBA00009473"/>
    </source>
</evidence>
<reference evidence="8 9" key="1">
    <citation type="submission" date="2014-09" db="EMBL/GenBank/DDBJ databases">
        <title>Draft Genome Sequence of Porphyromonas macacae COT-192_OH2859.</title>
        <authorList>
            <person name="Wallis C."/>
            <person name="Deusch O."/>
            <person name="O'Flynn C."/>
            <person name="Davis I."/>
            <person name="Horsfall A."/>
            <person name="Kirkwood N."/>
            <person name="Harris S."/>
            <person name="Eisen J.A."/>
            <person name="Coil D.A."/>
            <person name="Darling A.E."/>
            <person name="Jospin G."/>
            <person name="Alexiev A."/>
        </authorList>
    </citation>
    <scope>NUCLEOTIDE SEQUENCE [LARGE SCALE GENOMIC DNA]</scope>
    <source>
        <strain evidence="9">COT-192 OH2859</strain>
    </source>
</reference>
<keyword evidence="4" id="KW-0456">Lyase</keyword>
<dbReference type="OrthoDB" id="9778711at2"/>
<dbReference type="PIRSF" id="PIRSF001357">
    <property type="entry name" value="DeoC"/>
    <property type="match status" value="1"/>
</dbReference>
<dbReference type="GO" id="GO:0004139">
    <property type="term" value="F:deoxyribose-phosphate aldolase activity"/>
    <property type="evidence" value="ECO:0007669"/>
    <property type="project" value="UniProtKB-UniRule"/>
</dbReference>
<dbReference type="NCBIfam" id="TIGR00126">
    <property type="entry name" value="deoC"/>
    <property type="match status" value="1"/>
</dbReference>
<dbReference type="InterPro" id="IPR002915">
    <property type="entry name" value="DeoC/FbaB/LacD_aldolase"/>
</dbReference>
<dbReference type="eggNOG" id="COG0274">
    <property type="taxonomic scope" value="Bacteria"/>
</dbReference>
<evidence type="ECO:0000313" key="8">
    <source>
        <dbReference type="EMBL" id="KGN72256.1"/>
    </source>
</evidence>
<dbReference type="AlphaFoldDB" id="A0A0A2E072"/>
<dbReference type="InterPro" id="IPR011343">
    <property type="entry name" value="DeoC"/>
</dbReference>
<evidence type="ECO:0000256" key="1">
    <source>
        <dbReference type="ARBA" id="ARBA00004816"/>
    </source>
</evidence>
<dbReference type="SUPFAM" id="SSF51569">
    <property type="entry name" value="Aldolase"/>
    <property type="match status" value="1"/>
</dbReference>
<keyword evidence="9" id="KW-1185">Reference proteome</keyword>
<keyword evidence="5" id="KW-0704">Schiff base</keyword>
<dbReference type="EMBL" id="JRFA01000031">
    <property type="protein sequence ID" value="KGN72256.1"/>
    <property type="molecule type" value="Genomic_DNA"/>
</dbReference>
<evidence type="ECO:0000313" key="9">
    <source>
        <dbReference type="Proteomes" id="UP000030103"/>
    </source>
</evidence>
<comment type="catalytic activity">
    <reaction evidence="6">
        <text>2-deoxy-D-ribose 5-phosphate = D-glyceraldehyde 3-phosphate + acetaldehyde</text>
        <dbReference type="Rhea" id="RHEA:12821"/>
        <dbReference type="ChEBI" id="CHEBI:15343"/>
        <dbReference type="ChEBI" id="CHEBI:59776"/>
        <dbReference type="ChEBI" id="CHEBI:62877"/>
        <dbReference type="EC" id="4.1.2.4"/>
    </reaction>
</comment>
<evidence type="ECO:0000256" key="7">
    <source>
        <dbReference type="NCBIfam" id="TIGR00126"/>
    </source>
</evidence>
<dbReference type="Pfam" id="PF01791">
    <property type="entry name" value="DeoC"/>
    <property type="match status" value="1"/>
</dbReference>
<dbReference type="CDD" id="cd00959">
    <property type="entry name" value="DeoC"/>
    <property type="match status" value="1"/>
</dbReference>
<comment type="pathway">
    <text evidence="1">Carbohydrate degradation; 2-deoxy-D-ribose 1-phosphate degradation; D-glyceraldehyde 3-phosphate and acetaldehyde from 2-deoxy-alpha-D-ribose 1-phosphate: step 2/2.</text>
</comment>
<proteinExistence type="inferred from homology"/>
<dbReference type="SMART" id="SM01133">
    <property type="entry name" value="DeoC"/>
    <property type="match status" value="1"/>
</dbReference>
<accession>A0A0A2E072</accession>
<dbReference type="RefSeq" id="WP_036875188.1">
    <property type="nucleotide sequence ID" value="NZ_JRFA01000031.1"/>
</dbReference>
<dbReference type="PANTHER" id="PTHR10889">
    <property type="entry name" value="DEOXYRIBOSE-PHOSPHATE ALDOLASE"/>
    <property type="match status" value="1"/>
</dbReference>
<comment type="similarity">
    <text evidence="2">Belongs to the DeoC/FbaB aldolase family. DeoC type 2 subfamily.</text>
</comment>
<dbReference type="GO" id="GO:0016052">
    <property type="term" value="P:carbohydrate catabolic process"/>
    <property type="evidence" value="ECO:0007669"/>
    <property type="project" value="TreeGrafter"/>
</dbReference>
<evidence type="ECO:0000256" key="6">
    <source>
        <dbReference type="ARBA" id="ARBA00048791"/>
    </source>
</evidence>
<dbReference type="GO" id="GO:0005737">
    <property type="term" value="C:cytoplasm"/>
    <property type="evidence" value="ECO:0007669"/>
    <property type="project" value="InterPro"/>
</dbReference>
<protein>
    <recommendedName>
        <fullName evidence="3 7">Deoxyribose-phosphate aldolase</fullName>
        <ecNumber evidence="3 7">4.1.2.4</ecNumber>
    </recommendedName>
</protein>
<evidence type="ECO:0000256" key="5">
    <source>
        <dbReference type="ARBA" id="ARBA00023270"/>
    </source>
</evidence>
<gene>
    <name evidence="8" type="ORF">HQ47_09910</name>
</gene>
<evidence type="ECO:0000256" key="4">
    <source>
        <dbReference type="ARBA" id="ARBA00023239"/>
    </source>
</evidence>
<sequence>MNQRSKYQEALDKFQPALNEEQVKETVKKIIKDHYEQCDTDEVKKFCYGLIDLTSLAGTDTEEKIARFTQTVNDFEGTDPTIPNVAAICVYPNMVKTVRETLTVPNVRVASVSGCFPASQSFTEIKIAETALAVNDGADEIDIVLNLGKFLSEEYQDVCDEIEEQKTACRDAHLKVIIESGAMSDQEQIRRASILSLFSGADFIKTSTGKEYPGASLEAAYTMCSVIKQYFELYGERKGIKFSGGIRTSEQAVRYYCIVKEVLGEEWLTPELFRIGASSLAQNLLNDIK</sequence>
<dbReference type="STRING" id="28115.HQ47_09910"/>
<dbReference type="PANTHER" id="PTHR10889:SF3">
    <property type="entry name" value="DEOXYRIBOSE-PHOSPHATE ALDOLASE"/>
    <property type="match status" value="1"/>
</dbReference>
<name>A0A0A2E072_9PORP</name>
<organism evidence="8 9">
    <name type="scientific">Porphyromonas macacae</name>
    <dbReference type="NCBI Taxonomy" id="28115"/>
    <lineage>
        <taxon>Bacteria</taxon>
        <taxon>Pseudomonadati</taxon>
        <taxon>Bacteroidota</taxon>
        <taxon>Bacteroidia</taxon>
        <taxon>Bacteroidales</taxon>
        <taxon>Porphyromonadaceae</taxon>
        <taxon>Porphyromonas</taxon>
    </lineage>
</organism>
<comment type="caution">
    <text evidence="8">The sequence shown here is derived from an EMBL/GenBank/DDBJ whole genome shotgun (WGS) entry which is preliminary data.</text>
</comment>
<dbReference type="EC" id="4.1.2.4" evidence="3 7"/>
<dbReference type="GO" id="GO:0009264">
    <property type="term" value="P:deoxyribonucleotide catabolic process"/>
    <property type="evidence" value="ECO:0007669"/>
    <property type="project" value="UniProtKB-UniRule"/>
</dbReference>
<evidence type="ECO:0000256" key="3">
    <source>
        <dbReference type="ARBA" id="ARBA00012515"/>
    </source>
</evidence>